<comment type="similarity">
    <text evidence="2">Belongs to the MreD family.</text>
</comment>
<feature type="transmembrane region" description="Helical" evidence="8">
    <location>
        <begin position="136"/>
        <end position="155"/>
    </location>
</feature>
<evidence type="ECO:0000256" key="4">
    <source>
        <dbReference type="ARBA" id="ARBA00022692"/>
    </source>
</evidence>
<evidence type="ECO:0000256" key="8">
    <source>
        <dbReference type="SAM" id="Phobius"/>
    </source>
</evidence>
<evidence type="ECO:0000256" key="2">
    <source>
        <dbReference type="ARBA" id="ARBA00007776"/>
    </source>
</evidence>
<proteinExistence type="inferred from homology"/>
<evidence type="ECO:0000313" key="9">
    <source>
        <dbReference type="EMBL" id="SNX71568.1"/>
    </source>
</evidence>
<accession>A0A285CWW9</accession>
<evidence type="ECO:0000256" key="1">
    <source>
        <dbReference type="ARBA" id="ARBA00004651"/>
    </source>
</evidence>
<keyword evidence="10" id="KW-1185">Reference proteome</keyword>
<sequence>MRKILLPSLTLSVFLFESFYVLFFSKFYEWILVPRFLFCVLFFIVLFYSRSQGFIYAVVFGLIYDVVHTEVLGVYLTLFPLLCYLMDRLMKIFHHHLIIIIFVTLLGMTGLEFFVYELNVLLQVTDMNMESFVQQRLLPTIYMNGVFLFLFSFPLKKFLLYLQARILDE</sequence>
<feature type="transmembrane region" description="Helical" evidence="8">
    <location>
        <begin position="54"/>
        <end position="85"/>
    </location>
</feature>
<feature type="transmembrane region" description="Helical" evidence="8">
    <location>
        <begin position="97"/>
        <end position="116"/>
    </location>
</feature>
<dbReference type="InterPro" id="IPR007227">
    <property type="entry name" value="Cell_shape_determining_MreD"/>
</dbReference>
<gene>
    <name evidence="9" type="ORF">SAMN05877753_105300</name>
</gene>
<dbReference type="RefSeq" id="WP_097159093.1">
    <property type="nucleotide sequence ID" value="NZ_JBEPMQ010000004.1"/>
</dbReference>
<keyword evidence="7 8" id="KW-0472">Membrane</keyword>
<keyword evidence="5" id="KW-0133">Cell shape</keyword>
<protein>
    <submittedName>
        <fullName evidence="9">Rod shape-determining protein MreD</fullName>
    </submittedName>
</protein>
<keyword evidence="6 8" id="KW-1133">Transmembrane helix</keyword>
<evidence type="ECO:0000256" key="7">
    <source>
        <dbReference type="ARBA" id="ARBA00023136"/>
    </source>
</evidence>
<dbReference type="Proteomes" id="UP000219546">
    <property type="component" value="Unassembled WGS sequence"/>
</dbReference>
<name>A0A285CWW9_9BACI</name>
<evidence type="ECO:0000256" key="3">
    <source>
        <dbReference type="ARBA" id="ARBA00022475"/>
    </source>
</evidence>
<dbReference type="NCBIfam" id="TIGR03426">
    <property type="entry name" value="shape_MreD"/>
    <property type="match status" value="1"/>
</dbReference>
<keyword evidence="4 8" id="KW-0812">Transmembrane</keyword>
<evidence type="ECO:0000256" key="5">
    <source>
        <dbReference type="ARBA" id="ARBA00022960"/>
    </source>
</evidence>
<evidence type="ECO:0000256" key="6">
    <source>
        <dbReference type="ARBA" id="ARBA00022989"/>
    </source>
</evidence>
<evidence type="ECO:0000313" key="10">
    <source>
        <dbReference type="Proteomes" id="UP000219546"/>
    </source>
</evidence>
<dbReference type="OrthoDB" id="1653857at2"/>
<feature type="transmembrane region" description="Helical" evidence="8">
    <location>
        <begin position="30"/>
        <end position="48"/>
    </location>
</feature>
<dbReference type="Pfam" id="PF04093">
    <property type="entry name" value="MreD"/>
    <property type="match status" value="1"/>
</dbReference>
<organism evidence="9 10">
    <name type="scientific">Bacillus oleivorans</name>
    <dbReference type="NCBI Taxonomy" id="1448271"/>
    <lineage>
        <taxon>Bacteria</taxon>
        <taxon>Bacillati</taxon>
        <taxon>Bacillota</taxon>
        <taxon>Bacilli</taxon>
        <taxon>Bacillales</taxon>
        <taxon>Bacillaceae</taxon>
        <taxon>Bacillus</taxon>
    </lineage>
</organism>
<comment type="subcellular location">
    <subcellularLocation>
        <location evidence="1">Cell membrane</location>
        <topology evidence="1">Multi-pass membrane protein</topology>
    </subcellularLocation>
</comment>
<dbReference type="AlphaFoldDB" id="A0A285CWW9"/>
<dbReference type="GO" id="GO:0005886">
    <property type="term" value="C:plasma membrane"/>
    <property type="evidence" value="ECO:0007669"/>
    <property type="project" value="UniProtKB-SubCell"/>
</dbReference>
<feature type="transmembrane region" description="Helical" evidence="8">
    <location>
        <begin position="6"/>
        <end position="23"/>
    </location>
</feature>
<dbReference type="GO" id="GO:0008360">
    <property type="term" value="P:regulation of cell shape"/>
    <property type="evidence" value="ECO:0007669"/>
    <property type="project" value="UniProtKB-KW"/>
</dbReference>
<dbReference type="EMBL" id="OAOP01000005">
    <property type="protein sequence ID" value="SNX71568.1"/>
    <property type="molecule type" value="Genomic_DNA"/>
</dbReference>
<keyword evidence="3" id="KW-1003">Cell membrane</keyword>
<reference evidence="9 10" key="1">
    <citation type="submission" date="2017-08" db="EMBL/GenBank/DDBJ databases">
        <authorList>
            <person name="de Groot N.N."/>
        </authorList>
    </citation>
    <scope>NUCLEOTIDE SEQUENCE [LARGE SCALE GENOMIC DNA]</scope>
    <source>
        <strain evidence="9 10">JC228</strain>
    </source>
</reference>